<dbReference type="Gene3D" id="1.10.10.60">
    <property type="entry name" value="Homeodomain-like"/>
    <property type="match status" value="1"/>
</dbReference>
<protein>
    <submittedName>
        <fullName evidence="5">POU-specific atypical domain-containing protein</fullName>
    </submittedName>
</protein>
<dbReference type="PANTHER" id="PTHR14618:SF0">
    <property type="entry name" value="HOMEOBOX-CONTAINING PROTEIN 1"/>
    <property type="match status" value="1"/>
</dbReference>
<dbReference type="PANTHER" id="PTHR14618">
    <property type="entry name" value="HOMEODOX-CONTAINING PROTEIN 1 HMBOX1"/>
    <property type="match status" value="1"/>
</dbReference>
<dbReference type="SUPFAM" id="SSF47413">
    <property type="entry name" value="lambda repressor-like DNA-binding domains"/>
    <property type="match status" value="1"/>
</dbReference>
<accession>A0A915ES06</accession>
<dbReference type="CDD" id="cd00086">
    <property type="entry name" value="homeodomain"/>
    <property type="match status" value="1"/>
</dbReference>
<dbReference type="WBParaSite" id="jg8704.2">
    <property type="protein sequence ID" value="jg8704.2"/>
    <property type="gene ID" value="jg8704"/>
</dbReference>
<dbReference type="InterPro" id="IPR010982">
    <property type="entry name" value="Lambda_DNA-bd_dom_sf"/>
</dbReference>
<reference evidence="5" key="1">
    <citation type="submission" date="2022-11" db="UniProtKB">
        <authorList>
            <consortium name="WormBaseParasite"/>
        </authorList>
    </citation>
    <scope>IDENTIFICATION</scope>
</reference>
<dbReference type="Proteomes" id="UP000887574">
    <property type="component" value="Unplaced"/>
</dbReference>
<dbReference type="Gene3D" id="1.10.260.40">
    <property type="entry name" value="lambda repressor-like DNA-binding domains"/>
    <property type="match status" value="1"/>
</dbReference>
<evidence type="ECO:0000256" key="2">
    <source>
        <dbReference type="SAM" id="MobiDB-lite"/>
    </source>
</evidence>
<dbReference type="SUPFAM" id="SSF46689">
    <property type="entry name" value="Homeodomain-like"/>
    <property type="match status" value="1"/>
</dbReference>
<dbReference type="InterPro" id="IPR009057">
    <property type="entry name" value="Homeodomain-like_sf"/>
</dbReference>
<dbReference type="InterPro" id="IPR040363">
    <property type="entry name" value="HMBOX1"/>
</dbReference>
<feature type="domain" description="POU-specific atypical" evidence="3">
    <location>
        <begin position="1"/>
        <end position="49"/>
    </location>
</feature>
<feature type="region of interest" description="Disordered" evidence="2">
    <location>
        <begin position="179"/>
        <end position="210"/>
    </location>
</feature>
<feature type="region of interest" description="Disordered" evidence="2">
    <location>
        <begin position="137"/>
        <end position="156"/>
    </location>
</feature>
<comment type="subcellular location">
    <subcellularLocation>
        <location evidence="1">Nucleus</location>
    </subcellularLocation>
</comment>
<name>A0A915ES06_9BILA</name>
<keyword evidence="4" id="KW-1185">Reference proteome</keyword>
<evidence type="ECO:0000313" key="5">
    <source>
        <dbReference type="WBParaSite" id="jg8704.2"/>
    </source>
</evidence>
<dbReference type="GO" id="GO:0003691">
    <property type="term" value="F:double-stranded telomeric DNA binding"/>
    <property type="evidence" value="ECO:0007669"/>
    <property type="project" value="InterPro"/>
</dbReference>
<proteinExistence type="predicted"/>
<dbReference type="AlphaFoldDB" id="A0A915ES06"/>
<dbReference type="GO" id="GO:0005634">
    <property type="term" value="C:nucleus"/>
    <property type="evidence" value="ECO:0007669"/>
    <property type="project" value="UniProtKB-SubCell"/>
</dbReference>
<organism evidence="4 5">
    <name type="scientific">Ditylenchus dipsaci</name>
    <dbReference type="NCBI Taxonomy" id="166011"/>
    <lineage>
        <taxon>Eukaryota</taxon>
        <taxon>Metazoa</taxon>
        <taxon>Ecdysozoa</taxon>
        <taxon>Nematoda</taxon>
        <taxon>Chromadorea</taxon>
        <taxon>Rhabditida</taxon>
        <taxon>Tylenchina</taxon>
        <taxon>Tylenchomorpha</taxon>
        <taxon>Sphaerularioidea</taxon>
        <taxon>Anguinidae</taxon>
        <taxon>Anguininae</taxon>
        <taxon>Ditylenchus</taxon>
    </lineage>
</organism>
<evidence type="ECO:0000259" key="3">
    <source>
        <dbReference type="PROSITE" id="PS51936"/>
    </source>
</evidence>
<dbReference type="InterPro" id="IPR001356">
    <property type="entry name" value="HD"/>
</dbReference>
<sequence>MMTGVSQPYISKLLNGNHRELSLRCRKNIYSWYLNCRRHPEKLATFVQDPSSRLETNTEGELVPQRRERYVFRPMLIKILEAYFLLRGSQLMPKEVVTPQVIANWFANKRKEMRRKSNDEISMMPICSGLQQLPTCGTPTSPGSQSTTFSPTNAPSNQQIINQFQNYSECVAMDQSEGVVGEDKSSPAFPPSPISPNLSSGPEVAETNGTTEEQANNTNFLYNHLNKSLMENNKVGESKLLEDFLDRNRPSLFLDSHFPLPPNFNGGAKDSVTAVSTANILLNTPQLSLFDLASPNNDINRNWTSAASQELALLFSAVNKMELMIIQESKKRRNKMLLRFLPLYRFDGRIVF</sequence>
<evidence type="ECO:0000256" key="1">
    <source>
        <dbReference type="ARBA" id="ARBA00004123"/>
    </source>
</evidence>
<feature type="compositionally biased region" description="Low complexity" evidence="2">
    <location>
        <begin position="137"/>
        <end position="152"/>
    </location>
</feature>
<dbReference type="InterPro" id="IPR044869">
    <property type="entry name" value="HNF-1_POU"/>
</dbReference>
<dbReference type="PROSITE" id="PS51936">
    <property type="entry name" value="POU_4"/>
    <property type="match status" value="1"/>
</dbReference>
<evidence type="ECO:0000313" key="4">
    <source>
        <dbReference type="Proteomes" id="UP000887574"/>
    </source>
</evidence>